<organism evidence="9 10">
    <name type="scientific">Rhodopseudomonas julia</name>
    <dbReference type="NCBI Taxonomy" id="200617"/>
    <lineage>
        <taxon>Bacteria</taxon>
        <taxon>Pseudomonadati</taxon>
        <taxon>Pseudomonadota</taxon>
        <taxon>Alphaproteobacteria</taxon>
        <taxon>Hyphomicrobiales</taxon>
        <taxon>Nitrobacteraceae</taxon>
        <taxon>Rhodopseudomonas</taxon>
    </lineage>
</organism>
<evidence type="ECO:0000313" key="10">
    <source>
        <dbReference type="Proteomes" id="UP001230253"/>
    </source>
</evidence>
<accession>A0ABU0C5V2</accession>
<comment type="caution">
    <text evidence="9">The sequence shown here is derived from an EMBL/GenBank/DDBJ whole genome shotgun (WGS) entry which is preliminary data.</text>
</comment>
<feature type="transmembrane region" description="Helical" evidence="7">
    <location>
        <begin position="546"/>
        <end position="566"/>
    </location>
</feature>
<feature type="transmembrane region" description="Helical" evidence="7">
    <location>
        <begin position="28"/>
        <end position="45"/>
    </location>
</feature>
<protein>
    <submittedName>
        <fullName evidence="9">Di/tricarboxylate transporter</fullName>
    </submittedName>
</protein>
<evidence type="ECO:0000313" key="9">
    <source>
        <dbReference type="EMBL" id="MDQ0325025.1"/>
    </source>
</evidence>
<dbReference type="Proteomes" id="UP001230253">
    <property type="component" value="Unassembled WGS sequence"/>
</dbReference>
<evidence type="ECO:0000256" key="7">
    <source>
        <dbReference type="SAM" id="Phobius"/>
    </source>
</evidence>
<keyword evidence="4" id="KW-0677">Repeat</keyword>
<feature type="transmembrane region" description="Helical" evidence="7">
    <location>
        <begin position="5"/>
        <end position="22"/>
    </location>
</feature>
<feature type="domain" description="RCK C-terminal" evidence="8">
    <location>
        <begin position="312"/>
        <end position="396"/>
    </location>
</feature>
<keyword evidence="5 7" id="KW-1133">Transmembrane helix</keyword>
<dbReference type="PROSITE" id="PS01271">
    <property type="entry name" value="NA_SULFATE"/>
    <property type="match status" value="1"/>
</dbReference>
<name>A0ABU0C5V2_9BRAD</name>
<dbReference type="SUPFAM" id="SSF116726">
    <property type="entry name" value="TrkA C-terminal domain-like"/>
    <property type="match status" value="2"/>
</dbReference>
<dbReference type="InterPro" id="IPR006037">
    <property type="entry name" value="RCK_C"/>
</dbReference>
<sequence length="608" mass="64193">MTTDLALVLALLGAAIVMFVANRPRMDAVAVIMMVALPFTGVLTVSEALSGLSDPNVVLIAALFIIGEGLVRTGIAQRLGERIVARAGGNEARLIVLLMVTVALVGSVMSSTGVVALFIPVVLRVARSADLAPGRLMMPLSVAGLISGMMTLVATPPNLIVHSELLRQGYEGFGFFAITPFGVPLLVLAIVYMLFARRLLPGKAKKAGGAVRPHLSDWVEEYGLAEREGRLRIEPGSSLIGHRLKDLNLRSTSGVNVIAIERGRGFARHLIRPLAQTQLHEGDILFLDVFVPTIDIADICQRFGLARLPLSGAYFTDRSQEIGMAEMMVPVESSLIGRTVVEARFRSETDLAVVGLKRGRKAVTTSILDEPLKLGDTLLVFGPWRAIRALQAEASDTIVLNLPAELDDALPAPGRAPYALAALALLVGLMVSGVVPNVQAALIACLVMGLFGCVDMTSAYRSIHWQSLVLIVGMLPFSLALQKTGGVDLAADALLSVVGEAGPRAVLVGIFIVTAAFSLFISNTATAVLMAPVAVAVAAELHASPYPFAMTVALAASSAFMTPVSSPVNTLVIGPGDYTFMDFVRVGVPFAAISLVATVTLVPWLLPF</sequence>
<evidence type="ECO:0000259" key="8">
    <source>
        <dbReference type="PROSITE" id="PS51202"/>
    </source>
</evidence>
<feature type="transmembrane region" description="Helical" evidence="7">
    <location>
        <begin position="135"/>
        <end position="153"/>
    </location>
</feature>
<dbReference type="PROSITE" id="PS51202">
    <property type="entry name" value="RCK_C"/>
    <property type="match status" value="2"/>
</dbReference>
<dbReference type="Pfam" id="PF03600">
    <property type="entry name" value="CitMHS"/>
    <property type="match status" value="1"/>
</dbReference>
<proteinExistence type="predicted"/>
<feature type="transmembrane region" description="Helical" evidence="7">
    <location>
        <begin position="467"/>
        <end position="486"/>
    </location>
</feature>
<feature type="transmembrane region" description="Helical" evidence="7">
    <location>
        <begin position="506"/>
        <end position="539"/>
    </location>
</feature>
<evidence type="ECO:0000256" key="1">
    <source>
        <dbReference type="ARBA" id="ARBA00004141"/>
    </source>
</evidence>
<dbReference type="RefSeq" id="WP_307153262.1">
    <property type="nucleotide sequence ID" value="NZ_JAUSUK010000001.1"/>
</dbReference>
<gene>
    <name evidence="9" type="ORF">J2R99_000874</name>
</gene>
<dbReference type="Gene3D" id="3.30.70.1450">
    <property type="entry name" value="Regulator of K+ conductance, C-terminal domain"/>
    <property type="match status" value="2"/>
</dbReference>
<comment type="subcellular location">
    <subcellularLocation>
        <location evidence="1">Membrane</location>
        <topology evidence="1">Multi-pass membrane protein</topology>
    </subcellularLocation>
</comment>
<evidence type="ECO:0000256" key="6">
    <source>
        <dbReference type="ARBA" id="ARBA00023136"/>
    </source>
</evidence>
<feature type="transmembrane region" description="Helical" evidence="7">
    <location>
        <begin position="173"/>
        <end position="195"/>
    </location>
</feature>
<dbReference type="EMBL" id="JAUSUK010000001">
    <property type="protein sequence ID" value="MDQ0325025.1"/>
    <property type="molecule type" value="Genomic_DNA"/>
</dbReference>
<dbReference type="Pfam" id="PF02080">
    <property type="entry name" value="TrkA_C"/>
    <property type="match status" value="2"/>
</dbReference>
<keyword evidence="2" id="KW-0813">Transport</keyword>
<dbReference type="InterPro" id="IPR031312">
    <property type="entry name" value="Na/sul_symport_CS"/>
</dbReference>
<feature type="transmembrane region" description="Helical" evidence="7">
    <location>
        <begin position="57"/>
        <end position="75"/>
    </location>
</feature>
<keyword evidence="3 7" id="KW-0812">Transmembrane</keyword>
<reference evidence="9 10" key="1">
    <citation type="submission" date="2023-07" db="EMBL/GenBank/DDBJ databases">
        <title>Genomic Encyclopedia of Type Strains, Phase IV (KMG-IV): sequencing the most valuable type-strain genomes for metagenomic binning, comparative biology and taxonomic classification.</title>
        <authorList>
            <person name="Goeker M."/>
        </authorList>
    </citation>
    <scope>NUCLEOTIDE SEQUENCE [LARGE SCALE GENOMIC DNA]</scope>
    <source>
        <strain evidence="9 10">DSM 11549</strain>
    </source>
</reference>
<dbReference type="InterPro" id="IPR004680">
    <property type="entry name" value="Cit_transptr-like_dom"/>
</dbReference>
<dbReference type="InterPro" id="IPR051679">
    <property type="entry name" value="DASS-Related_Transporters"/>
</dbReference>
<evidence type="ECO:0000256" key="3">
    <source>
        <dbReference type="ARBA" id="ARBA00022692"/>
    </source>
</evidence>
<dbReference type="PANTHER" id="PTHR43652:SF1">
    <property type="entry name" value="RESPONSE REGULATOR"/>
    <property type="match status" value="1"/>
</dbReference>
<evidence type="ECO:0000256" key="4">
    <source>
        <dbReference type="ARBA" id="ARBA00022737"/>
    </source>
</evidence>
<feature type="domain" description="RCK C-terminal" evidence="8">
    <location>
        <begin position="216"/>
        <end position="305"/>
    </location>
</feature>
<dbReference type="PANTHER" id="PTHR43652">
    <property type="entry name" value="BASIC AMINO ACID ANTIPORTER YFCC-RELATED"/>
    <property type="match status" value="1"/>
</dbReference>
<dbReference type="InterPro" id="IPR036721">
    <property type="entry name" value="RCK_C_sf"/>
</dbReference>
<keyword evidence="6 7" id="KW-0472">Membrane</keyword>
<keyword evidence="10" id="KW-1185">Reference proteome</keyword>
<feature type="transmembrane region" description="Helical" evidence="7">
    <location>
        <begin position="95"/>
        <end position="123"/>
    </location>
</feature>
<evidence type="ECO:0000256" key="5">
    <source>
        <dbReference type="ARBA" id="ARBA00022989"/>
    </source>
</evidence>
<evidence type="ECO:0000256" key="2">
    <source>
        <dbReference type="ARBA" id="ARBA00022448"/>
    </source>
</evidence>
<feature type="transmembrane region" description="Helical" evidence="7">
    <location>
        <begin position="586"/>
        <end position="606"/>
    </location>
</feature>